<evidence type="ECO:0000313" key="1">
    <source>
        <dbReference type="EMBL" id="HGE77411.1"/>
    </source>
</evidence>
<accession>A0A7V3VT66</accession>
<dbReference type="EMBL" id="DTOZ01000010">
    <property type="protein sequence ID" value="HGE77411.1"/>
    <property type="molecule type" value="Genomic_DNA"/>
</dbReference>
<sequence length="132" mass="15656">MLVYDRHNYTAVSPFYYWVTNRIINNQVVDRYWNTKQKIGQPDSVDAESLEVAKFKDGRYWVKVVAADIRNNADTDFQIPKSNLPRIRQVARRMAGLIPNNFQNSKFLKVEIYKDLPIIFRYLGILDFRHLT</sequence>
<protein>
    <submittedName>
        <fullName evidence="1">Uncharacterized protein</fullName>
    </submittedName>
</protein>
<proteinExistence type="predicted"/>
<comment type="caution">
    <text evidence="1">The sequence shown here is derived from an EMBL/GenBank/DDBJ whole genome shotgun (WGS) entry which is preliminary data.</text>
</comment>
<gene>
    <name evidence="1" type="ORF">ENX68_00220</name>
</gene>
<organism evidence="1">
    <name type="scientific">candidate division WOR-3 bacterium</name>
    <dbReference type="NCBI Taxonomy" id="2052148"/>
    <lineage>
        <taxon>Bacteria</taxon>
        <taxon>Bacteria division WOR-3</taxon>
    </lineage>
</organism>
<reference evidence="1" key="1">
    <citation type="journal article" date="2020" name="mSystems">
        <title>Genome- and Community-Level Interaction Insights into Carbon Utilization and Element Cycling Functions of Hydrothermarchaeota in Hydrothermal Sediment.</title>
        <authorList>
            <person name="Zhou Z."/>
            <person name="Liu Y."/>
            <person name="Xu W."/>
            <person name="Pan J."/>
            <person name="Luo Z.H."/>
            <person name="Li M."/>
        </authorList>
    </citation>
    <scope>NUCLEOTIDE SEQUENCE [LARGE SCALE GENOMIC DNA]</scope>
    <source>
        <strain evidence="1">SpSt-961</strain>
    </source>
</reference>
<dbReference type="AlphaFoldDB" id="A0A7V3VT66"/>
<name>A0A7V3VT66_UNCW3</name>